<feature type="transmembrane region" description="Helical" evidence="1">
    <location>
        <begin position="305"/>
        <end position="326"/>
    </location>
</feature>
<feature type="transmembrane region" description="Helical" evidence="1">
    <location>
        <begin position="80"/>
        <end position="101"/>
    </location>
</feature>
<proteinExistence type="predicted"/>
<accession>A0A0A3IT35</accession>
<feature type="transmembrane region" description="Helical" evidence="1">
    <location>
        <begin position="259"/>
        <end position="277"/>
    </location>
</feature>
<dbReference type="EMBL" id="JPVQ01000077">
    <property type="protein sequence ID" value="KGR86048.1"/>
    <property type="molecule type" value="Genomic_DNA"/>
</dbReference>
<keyword evidence="1" id="KW-1133">Transmembrane helix</keyword>
<keyword evidence="1" id="KW-0472">Membrane</keyword>
<evidence type="ECO:0000256" key="1">
    <source>
        <dbReference type="SAM" id="Phobius"/>
    </source>
</evidence>
<evidence type="ECO:0000313" key="2">
    <source>
        <dbReference type="EMBL" id="KGR86048.1"/>
    </source>
</evidence>
<feature type="transmembrane region" description="Helical" evidence="1">
    <location>
        <begin position="121"/>
        <end position="143"/>
    </location>
</feature>
<evidence type="ECO:0000313" key="3">
    <source>
        <dbReference type="Proteomes" id="UP000030595"/>
    </source>
</evidence>
<dbReference type="RefSeq" id="WP_036180377.1">
    <property type="nucleotide sequence ID" value="NZ_AVCZ01000077.1"/>
</dbReference>
<dbReference type="Proteomes" id="UP000030595">
    <property type="component" value="Unassembled WGS sequence"/>
</dbReference>
<sequence length="332" mass="37988">MVLINIYIQEVTRRLPEKNREDIALELRSTIEDMLPNDYNEEDVYAVLEKLGNPVALANGYRDQPTHLIGPRYFDIYITLLKLILPIVIVISLISMFIEYLTGITEEGAFINVIIDVFSFGVWKIIETGIHVFFWITVVFAILERTDTDKGAQPLTISLEKWTPDDLKNVTYIPKKKAISKVEVFGSLMWTAIWGTVYFNANHLMGVYEGGNGRLEFVMPALNQEVLVQYWLLIVISIGFEIALAIYKLMKRQWTKALAIWNAILQLFASILFVVIISNPNLMEKEFISYMMNLFSITDVQLKGWIIYGGIFIFIVSAAISAYDGFRKARAS</sequence>
<name>A0A0A3IT35_9BACL</name>
<keyword evidence="3" id="KW-1185">Reference proteome</keyword>
<protein>
    <submittedName>
        <fullName evidence="2">Membrane protein</fullName>
    </submittedName>
</protein>
<feature type="transmembrane region" description="Helical" evidence="1">
    <location>
        <begin position="228"/>
        <end position="247"/>
    </location>
</feature>
<gene>
    <name evidence="2" type="ORF">CD30_19055</name>
</gene>
<organism evidence="2 3">
    <name type="scientific">Ureibacillus massiliensis 4400831 = CIP 108448 = CCUG 49529</name>
    <dbReference type="NCBI Taxonomy" id="1211035"/>
    <lineage>
        <taxon>Bacteria</taxon>
        <taxon>Bacillati</taxon>
        <taxon>Bacillota</taxon>
        <taxon>Bacilli</taxon>
        <taxon>Bacillales</taxon>
        <taxon>Caryophanaceae</taxon>
        <taxon>Ureibacillus</taxon>
    </lineage>
</organism>
<dbReference type="OrthoDB" id="116789at2"/>
<reference evidence="2 3" key="1">
    <citation type="submission" date="2014-02" db="EMBL/GenBank/DDBJ databases">
        <title>Draft genome sequence of Lysinibacillus massiliensis CCUG 49529.</title>
        <authorList>
            <person name="Zhang F."/>
            <person name="Wang G."/>
            <person name="Zhang L."/>
        </authorList>
    </citation>
    <scope>NUCLEOTIDE SEQUENCE [LARGE SCALE GENOMIC DNA]</scope>
    <source>
        <strain evidence="2 3">CCUG 49529</strain>
    </source>
</reference>
<dbReference type="eggNOG" id="COG0604">
    <property type="taxonomic scope" value="Bacteria"/>
</dbReference>
<comment type="caution">
    <text evidence="2">The sequence shown here is derived from an EMBL/GenBank/DDBJ whole genome shotgun (WGS) entry which is preliminary data.</text>
</comment>
<dbReference type="Pfam" id="PF22564">
    <property type="entry name" value="HAAS"/>
    <property type="match status" value="1"/>
</dbReference>
<dbReference type="AlphaFoldDB" id="A0A0A3IT35"/>
<feature type="transmembrane region" description="Helical" evidence="1">
    <location>
        <begin position="184"/>
        <end position="208"/>
    </location>
</feature>
<keyword evidence="1" id="KW-0812">Transmembrane</keyword>